<gene>
    <name evidence="1" type="ORF">S12H4_62804</name>
</gene>
<dbReference type="InterPro" id="IPR029058">
    <property type="entry name" value="AB_hydrolase_fold"/>
</dbReference>
<evidence type="ECO:0008006" key="2">
    <source>
        <dbReference type="Google" id="ProtNLM"/>
    </source>
</evidence>
<evidence type="ECO:0000313" key="1">
    <source>
        <dbReference type="EMBL" id="GAJ21665.1"/>
    </source>
</evidence>
<accession>X1W1B5</accession>
<organism evidence="1">
    <name type="scientific">marine sediment metagenome</name>
    <dbReference type="NCBI Taxonomy" id="412755"/>
    <lineage>
        <taxon>unclassified sequences</taxon>
        <taxon>metagenomes</taxon>
        <taxon>ecological metagenomes</taxon>
    </lineage>
</organism>
<dbReference type="Gene3D" id="3.40.50.1820">
    <property type="entry name" value="alpha/beta hydrolase"/>
    <property type="match status" value="1"/>
</dbReference>
<dbReference type="AlphaFoldDB" id="X1W1B5"/>
<dbReference type="EMBL" id="BARW01042329">
    <property type="protein sequence ID" value="GAJ21665.1"/>
    <property type="molecule type" value="Genomic_DNA"/>
</dbReference>
<sequence length="67" mass="7287">DQFMAKSVEYATPLHGFTRQAEASTGHDTYDRLPQILAPTLVIAGDADMMIPAENSKLLASRIPNAE</sequence>
<dbReference type="SUPFAM" id="SSF53474">
    <property type="entry name" value="alpha/beta-Hydrolases"/>
    <property type="match status" value="1"/>
</dbReference>
<feature type="non-terminal residue" evidence="1">
    <location>
        <position position="1"/>
    </location>
</feature>
<name>X1W1B5_9ZZZZ</name>
<comment type="caution">
    <text evidence="1">The sequence shown here is derived from an EMBL/GenBank/DDBJ whole genome shotgun (WGS) entry which is preliminary data.</text>
</comment>
<proteinExistence type="predicted"/>
<feature type="non-terminal residue" evidence="1">
    <location>
        <position position="67"/>
    </location>
</feature>
<reference evidence="1" key="1">
    <citation type="journal article" date="2014" name="Front. Microbiol.">
        <title>High frequency of phylogenetically diverse reductive dehalogenase-homologous genes in deep subseafloor sedimentary metagenomes.</title>
        <authorList>
            <person name="Kawai M."/>
            <person name="Futagami T."/>
            <person name="Toyoda A."/>
            <person name="Takaki Y."/>
            <person name="Nishi S."/>
            <person name="Hori S."/>
            <person name="Arai W."/>
            <person name="Tsubouchi T."/>
            <person name="Morono Y."/>
            <person name="Uchiyama I."/>
            <person name="Ito T."/>
            <person name="Fujiyama A."/>
            <person name="Inagaki F."/>
            <person name="Takami H."/>
        </authorList>
    </citation>
    <scope>NUCLEOTIDE SEQUENCE</scope>
    <source>
        <strain evidence="1">Expedition CK06-06</strain>
    </source>
</reference>
<protein>
    <recommendedName>
        <fullName evidence="2">Alpha/beta hydrolase</fullName>
    </recommendedName>
</protein>